<dbReference type="InterPro" id="IPR019758">
    <property type="entry name" value="Pept_S26A_signal_pept_1_CS"/>
</dbReference>
<dbReference type="GO" id="GO:0005886">
    <property type="term" value="C:plasma membrane"/>
    <property type="evidence" value="ECO:0007669"/>
    <property type="project" value="UniProtKB-SubCell"/>
</dbReference>
<dbReference type="EC" id="3.4.21.89" evidence="4"/>
<dbReference type="PRINTS" id="PR00727">
    <property type="entry name" value="LEADERPTASE"/>
</dbReference>
<dbReference type="RefSeq" id="WP_184845152.1">
    <property type="nucleotide sequence ID" value="NZ_JACHMN010000003.1"/>
</dbReference>
<name>A0A841C4B2_9ACTN</name>
<dbReference type="SUPFAM" id="SSF51306">
    <property type="entry name" value="LexA/Signal peptidase"/>
    <property type="match status" value="1"/>
</dbReference>
<proteinExistence type="inferred from homology"/>
<dbReference type="GO" id="GO:0004252">
    <property type="term" value="F:serine-type endopeptidase activity"/>
    <property type="evidence" value="ECO:0007669"/>
    <property type="project" value="InterPro"/>
</dbReference>
<dbReference type="PANTHER" id="PTHR43390">
    <property type="entry name" value="SIGNAL PEPTIDASE I"/>
    <property type="match status" value="1"/>
</dbReference>
<dbReference type="PROSITE" id="PS00761">
    <property type="entry name" value="SPASE_I_3"/>
    <property type="match status" value="1"/>
</dbReference>
<evidence type="ECO:0000259" key="8">
    <source>
        <dbReference type="Pfam" id="PF10502"/>
    </source>
</evidence>
<feature type="domain" description="Peptidase S26" evidence="8">
    <location>
        <begin position="3"/>
        <end position="87"/>
    </location>
</feature>
<dbReference type="CDD" id="cd06530">
    <property type="entry name" value="S26_SPase_I"/>
    <property type="match status" value="1"/>
</dbReference>
<feature type="active site" evidence="7">
    <location>
        <position position="77"/>
    </location>
</feature>
<dbReference type="InterPro" id="IPR019533">
    <property type="entry name" value="Peptidase_S26"/>
</dbReference>
<feature type="active site" evidence="7">
    <location>
        <position position="33"/>
    </location>
</feature>
<evidence type="ECO:0000256" key="3">
    <source>
        <dbReference type="ARBA" id="ARBA00009370"/>
    </source>
</evidence>
<feature type="domain" description="Peptidase S26" evidence="8">
    <location>
        <begin position="100"/>
        <end position="138"/>
    </location>
</feature>
<dbReference type="Gene3D" id="2.10.109.10">
    <property type="entry name" value="Umud Fragment, subunit A"/>
    <property type="match status" value="1"/>
</dbReference>
<dbReference type="GO" id="GO:0006465">
    <property type="term" value="P:signal peptide processing"/>
    <property type="evidence" value="ECO:0007669"/>
    <property type="project" value="InterPro"/>
</dbReference>
<evidence type="ECO:0000313" key="10">
    <source>
        <dbReference type="Proteomes" id="UP000587527"/>
    </source>
</evidence>
<evidence type="ECO:0000256" key="5">
    <source>
        <dbReference type="ARBA" id="ARBA00022670"/>
    </source>
</evidence>
<evidence type="ECO:0000256" key="7">
    <source>
        <dbReference type="PIRSR" id="PIRSR600223-1"/>
    </source>
</evidence>
<dbReference type="InterPro" id="IPR019756">
    <property type="entry name" value="Pept_S26A_signal_pept_1_Ser-AS"/>
</dbReference>
<dbReference type="AlphaFoldDB" id="A0A841C4B2"/>
<protein>
    <recommendedName>
        <fullName evidence="4">signal peptidase I</fullName>
        <ecNumber evidence="4">3.4.21.89</ecNumber>
    </recommendedName>
</protein>
<dbReference type="PROSITE" id="PS00501">
    <property type="entry name" value="SPASE_I_1"/>
    <property type="match status" value="1"/>
</dbReference>
<organism evidence="9 10">
    <name type="scientific">Allocatelliglobosispora scoriae</name>
    <dbReference type="NCBI Taxonomy" id="643052"/>
    <lineage>
        <taxon>Bacteria</taxon>
        <taxon>Bacillati</taxon>
        <taxon>Actinomycetota</taxon>
        <taxon>Actinomycetes</taxon>
        <taxon>Micromonosporales</taxon>
        <taxon>Micromonosporaceae</taxon>
        <taxon>Allocatelliglobosispora</taxon>
    </lineage>
</organism>
<dbReference type="InterPro" id="IPR036286">
    <property type="entry name" value="LexA/Signal_pep-like_sf"/>
</dbReference>
<gene>
    <name evidence="9" type="ORF">F4553_007095</name>
</gene>
<dbReference type="GO" id="GO:0009003">
    <property type="term" value="F:signal peptidase activity"/>
    <property type="evidence" value="ECO:0007669"/>
    <property type="project" value="UniProtKB-EC"/>
</dbReference>
<evidence type="ECO:0000256" key="1">
    <source>
        <dbReference type="ARBA" id="ARBA00000677"/>
    </source>
</evidence>
<dbReference type="InterPro" id="IPR000223">
    <property type="entry name" value="Pept_S26A_signal_pept_1"/>
</dbReference>
<evidence type="ECO:0000256" key="2">
    <source>
        <dbReference type="ARBA" id="ARBA00004401"/>
    </source>
</evidence>
<keyword evidence="10" id="KW-1185">Reference proteome</keyword>
<accession>A0A841C4B2</accession>
<reference evidence="9 10" key="1">
    <citation type="submission" date="2020-08" db="EMBL/GenBank/DDBJ databases">
        <title>Sequencing the genomes of 1000 actinobacteria strains.</title>
        <authorList>
            <person name="Klenk H.-P."/>
        </authorList>
    </citation>
    <scope>NUCLEOTIDE SEQUENCE [LARGE SCALE GENOMIC DNA]</scope>
    <source>
        <strain evidence="9 10">DSM 45362</strain>
    </source>
</reference>
<evidence type="ECO:0000313" key="9">
    <source>
        <dbReference type="EMBL" id="MBB5873661.1"/>
    </source>
</evidence>
<evidence type="ECO:0000256" key="4">
    <source>
        <dbReference type="ARBA" id="ARBA00013208"/>
    </source>
</evidence>
<evidence type="ECO:0000256" key="6">
    <source>
        <dbReference type="ARBA" id="ARBA00022801"/>
    </source>
</evidence>
<sequence length="158" mass="17079">MPWIVIVVIGTGIVTALWTLRRRALLVTVDGLSMEPTLLHGQRVLVWRTRRRLVRVGRLAVLAPPESAARRRPLLVKRLVALPGEPVPDEFAAAPGLLDGRVPADGLFVVGDNRAGSSDSRDLGPFPLAGLVGVVWFRVGVDPAIAPVQRRDADRHAG</sequence>
<keyword evidence="5" id="KW-0645">Protease</keyword>
<comment type="subcellular location">
    <subcellularLocation>
        <location evidence="2">Cell membrane</location>
        <topology evidence="2">Single-pass type II membrane protein</topology>
    </subcellularLocation>
</comment>
<comment type="caution">
    <text evidence="9">The sequence shown here is derived from an EMBL/GenBank/DDBJ whole genome shotgun (WGS) entry which is preliminary data.</text>
</comment>
<comment type="similarity">
    <text evidence="3">Belongs to the peptidase S26 family.</text>
</comment>
<dbReference type="Proteomes" id="UP000587527">
    <property type="component" value="Unassembled WGS sequence"/>
</dbReference>
<comment type="catalytic activity">
    <reaction evidence="1">
        <text>Cleavage of hydrophobic, N-terminal signal or leader sequences from secreted and periplasmic proteins.</text>
        <dbReference type="EC" id="3.4.21.89"/>
    </reaction>
</comment>
<dbReference type="EMBL" id="JACHMN010000003">
    <property type="protein sequence ID" value="MBB5873661.1"/>
    <property type="molecule type" value="Genomic_DNA"/>
</dbReference>
<dbReference type="PANTHER" id="PTHR43390:SF1">
    <property type="entry name" value="CHLOROPLAST PROCESSING PEPTIDASE"/>
    <property type="match status" value="1"/>
</dbReference>
<dbReference type="Pfam" id="PF10502">
    <property type="entry name" value="Peptidase_S26"/>
    <property type="match status" value="2"/>
</dbReference>
<keyword evidence="6 9" id="KW-0378">Hydrolase</keyword>